<comment type="caution">
    <text evidence="4">The sequence shown here is derived from an EMBL/GenBank/DDBJ whole genome shotgun (WGS) entry which is preliminary data.</text>
</comment>
<keyword evidence="1" id="KW-1133">Transmembrane helix</keyword>
<proteinExistence type="predicted"/>
<dbReference type="EMBL" id="MU864054">
    <property type="protein sequence ID" value="KAK4194551.1"/>
    <property type="molecule type" value="Genomic_DNA"/>
</dbReference>
<dbReference type="Gene3D" id="2.30.180.10">
    <property type="entry name" value="FAS1 domain"/>
    <property type="match status" value="2"/>
</dbReference>
<dbReference type="Proteomes" id="UP001303160">
    <property type="component" value="Unassembled WGS sequence"/>
</dbReference>
<dbReference type="Pfam" id="PF02469">
    <property type="entry name" value="Fasciclin"/>
    <property type="match status" value="2"/>
</dbReference>
<dbReference type="GO" id="GO:0000329">
    <property type="term" value="C:fungal-type vacuole membrane"/>
    <property type="evidence" value="ECO:0007669"/>
    <property type="project" value="TreeGrafter"/>
</dbReference>
<keyword evidence="5" id="KW-1185">Reference proteome</keyword>
<dbReference type="GO" id="GO:0016236">
    <property type="term" value="P:macroautophagy"/>
    <property type="evidence" value="ECO:0007669"/>
    <property type="project" value="TreeGrafter"/>
</dbReference>
<feature type="signal peptide" evidence="2">
    <location>
        <begin position="1"/>
        <end position="17"/>
    </location>
</feature>
<keyword evidence="1" id="KW-0472">Membrane</keyword>
<evidence type="ECO:0000256" key="1">
    <source>
        <dbReference type="SAM" id="Phobius"/>
    </source>
</evidence>
<keyword evidence="1" id="KW-0812">Transmembrane</keyword>
<organism evidence="4 5">
    <name type="scientific">Triangularia verruculosa</name>
    <dbReference type="NCBI Taxonomy" id="2587418"/>
    <lineage>
        <taxon>Eukaryota</taxon>
        <taxon>Fungi</taxon>
        <taxon>Dikarya</taxon>
        <taxon>Ascomycota</taxon>
        <taxon>Pezizomycotina</taxon>
        <taxon>Sordariomycetes</taxon>
        <taxon>Sordariomycetidae</taxon>
        <taxon>Sordariales</taxon>
        <taxon>Podosporaceae</taxon>
        <taxon>Triangularia</taxon>
    </lineage>
</organism>
<feature type="transmembrane region" description="Helical" evidence="1">
    <location>
        <begin position="350"/>
        <end position="372"/>
    </location>
</feature>
<sequence length="374" mass="38447">MHFTYLAPLALAAYVSAQSITTILTQNNATLSTLTSLLQLVPDVVQILTTAQNVTIFAPSDAAFANLMSRNPRSAELMRNPRALAGVLQYHVLQGKLLSTDFSATPKFPSTLLSTPFANVTGGQKVQLTLVNNTARVFSGYKQMASVVTADIEFDGNNALHIIDTVLTVPASPSQTALNTNLTSLVGALQTARLADGINSLADVTIFAPSNEAFRAIGPAAGSLSTTDLANILGYHVLAPGQARFSTDFLAADQIVLTTLQGGNLTVRRDGSQVFVNSARVVLGDVLTGNGVVHVLDNVLNPSNTTATPDPAAATQAPAFAGVSAAADAPFTSGVFPTTTFVPATVPLNAGVGFAAVPTGVMLAAGAAVLAVGM</sequence>
<dbReference type="AlphaFoldDB" id="A0AAN6X7Q6"/>
<dbReference type="PANTHER" id="PTHR10900">
    <property type="entry name" value="PERIOSTIN-RELATED"/>
    <property type="match status" value="1"/>
</dbReference>
<protein>
    <recommendedName>
        <fullName evidence="3">FAS1 domain-containing protein</fullName>
    </recommendedName>
</protein>
<gene>
    <name evidence="4" type="ORF">QBC40DRAFT_238368</name>
</gene>
<accession>A0AAN6X7Q6</accession>
<evidence type="ECO:0000259" key="3">
    <source>
        <dbReference type="PROSITE" id="PS50213"/>
    </source>
</evidence>
<dbReference type="PROSITE" id="PS50213">
    <property type="entry name" value="FAS1"/>
    <property type="match status" value="2"/>
</dbReference>
<evidence type="ECO:0000313" key="4">
    <source>
        <dbReference type="EMBL" id="KAK4194551.1"/>
    </source>
</evidence>
<dbReference type="PANTHER" id="PTHR10900:SF77">
    <property type="entry name" value="FI19380P1"/>
    <property type="match status" value="1"/>
</dbReference>
<feature type="domain" description="FAS1" evidence="3">
    <location>
        <begin position="18"/>
        <end position="167"/>
    </location>
</feature>
<reference evidence="4" key="1">
    <citation type="journal article" date="2023" name="Mol. Phylogenet. Evol.">
        <title>Genome-scale phylogeny and comparative genomics of the fungal order Sordariales.</title>
        <authorList>
            <person name="Hensen N."/>
            <person name="Bonometti L."/>
            <person name="Westerberg I."/>
            <person name="Brannstrom I.O."/>
            <person name="Guillou S."/>
            <person name="Cros-Aarteil S."/>
            <person name="Calhoun S."/>
            <person name="Haridas S."/>
            <person name="Kuo A."/>
            <person name="Mondo S."/>
            <person name="Pangilinan J."/>
            <person name="Riley R."/>
            <person name="LaButti K."/>
            <person name="Andreopoulos B."/>
            <person name="Lipzen A."/>
            <person name="Chen C."/>
            <person name="Yan M."/>
            <person name="Daum C."/>
            <person name="Ng V."/>
            <person name="Clum A."/>
            <person name="Steindorff A."/>
            <person name="Ohm R.A."/>
            <person name="Martin F."/>
            <person name="Silar P."/>
            <person name="Natvig D.O."/>
            <person name="Lalanne C."/>
            <person name="Gautier V."/>
            <person name="Ament-Velasquez S.L."/>
            <person name="Kruys A."/>
            <person name="Hutchinson M.I."/>
            <person name="Powell A.J."/>
            <person name="Barry K."/>
            <person name="Miller A.N."/>
            <person name="Grigoriev I.V."/>
            <person name="Debuchy R."/>
            <person name="Gladieux P."/>
            <person name="Hiltunen Thoren M."/>
            <person name="Johannesson H."/>
        </authorList>
    </citation>
    <scope>NUCLEOTIDE SEQUENCE</scope>
    <source>
        <strain evidence="4">CBS 315.58</strain>
    </source>
</reference>
<dbReference type="SUPFAM" id="SSF82153">
    <property type="entry name" value="FAS1 domain"/>
    <property type="match status" value="2"/>
</dbReference>
<evidence type="ECO:0000256" key="2">
    <source>
        <dbReference type="SAM" id="SignalP"/>
    </source>
</evidence>
<reference evidence="4" key="2">
    <citation type="submission" date="2023-05" db="EMBL/GenBank/DDBJ databases">
        <authorList>
            <consortium name="Lawrence Berkeley National Laboratory"/>
            <person name="Steindorff A."/>
            <person name="Hensen N."/>
            <person name="Bonometti L."/>
            <person name="Westerberg I."/>
            <person name="Brannstrom I.O."/>
            <person name="Guillou S."/>
            <person name="Cros-Aarteil S."/>
            <person name="Calhoun S."/>
            <person name="Haridas S."/>
            <person name="Kuo A."/>
            <person name="Mondo S."/>
            <person name="Pangilinan J."/>
            <person name="Riley R."/>
            <person name="Labutti K."/>
            <person name="Andreopoulos B."/>
            <person name="Lipzen A."/>
            <person name="Chen C."/>
            <person name="Yanf M."/>
            <person name="Daum C."/>
            <person name="Ng V."/>
            <person name="Clum A."/>
            <person name="Ohm R."/>
            <person name="Martin F."/>
            <person name="Silar P."/>
            <person name="Natvig D."/>
            <person name="Lalanne C."/>
            <person name="Gautier V."/>
            <person name="Ament-Velasquez S.L."/>
            <person name="Kruys A."/>
            <person name="Hutchinson M.I."/>
            <person name="Powell A.J."/>
            <person name="Barry K."/>
            <person name="Miller A.N."/>
            <person name="Grigoriev I.V."/>
            <person name="Debuchy R."/>
            <person name="Gladieux P."/>
            <person name="Thoren M.H."/>
            <person name="Johannesson H."/>
        </authorList>
    </citation>
    <scope>NUCLEOTIDE SEQUENCE</scope>
    <source>
        <strain evidence="4">CBS 315.58</strain>
    </source>
</reference>
<dbReference type="InterPro" id="IPR050904">
    <property type="entry name" value="Adhesion/Biosynth-related"/>
</dbReference>
<dbReference type="SMART" id="SM00554">
    <property type="entry name" value="FAS1"/>
    <property type="match status" value="2"/>
</dbReference>
<dbReference type="InterPro" id="IPR036378">
    <property type="entry name" value="FAS1_dom_sf"/>
</dbReference>
<feature type="domain" description="FAS1" evidence="3">
    <location>
        <begin position="169"/>
        <end position="300"/>
    </location>
</feature>
<evidence type="ECO:0000313" key="5">
    <source>
        <dbReference type="Proteomes" id="UP001303160"/>
    </source>
</evidence>
<dbReference type="InterPro" id="IPR000782">
    <property type="entry name" value="FAS1_domain"/>
</dbReference>
<keyword evidence="2" id="KW-0732">Signal</keyword>
<feature type="chain" id="PRO_5042927747" description="FAS1 domain-containing protein" evidence="2">
    <location>
        <begin position="18"/>
        <end position="374"/>
    </location>
</feature>
<name>A0AAN6X7Q6_9PEZI</name>